<evidence type="ECO:0000313" key="1">
    <source>
        <dbReference type="Proteomes" id="UP000887569"/>
    </source>
</evidence>
<sequence>QCPQLSFNSHTVSLMTLDEHGQPSLNEYPHEYRDDEKYSNFTMVVNAKKQNKIGWSKEYNAKIAGDCIVLSRRPKRNNAPTENIVVDLTQSAIIYDDKKLRIHFASSTQIKYITATNQYNYWLLKETILQILSSVRHSRDGNMSYENAQWNANNMAGKVDISDRNIEEDEQHKQRADGRIPHVMLSELSSECLRRNLELCKMGFALSRQCHSDDNEINSEKYVDDLSTSHSGNTSSDVRIVCEHKNEVSNCECHKLYGESVGLFKAANDLLEEVKNREGNINVAYEQIMGIVSKDHFEDIDKMPLSIEKDEPAICQHKRRPTTSRTADIAQFSSEFETLLPDVSSNELSDIEITQPDIMPKIISPGRSRFYVNLDDDDEEMASNN</sequence>
<dbReference type="Proteomes" id="UP000887569">
    <property type="component" value="Unplaced"/>
</dbReference>
<accession>A0A915B585</accession>
<proteinExistence type="predicted"/>
<name>A0A915B585_PARUN</name>
<dbReference type="WBParaSite" id="PgR027_g038_t02">
    <property type="protein sequence ID" value="PgR027_g038_t02"/>
    <property type="gene ID" value="PgR027_g038"/>
</dbReference>
<evidence type="ECO:0000313" key="2">
    <source>
        <dbReference type="WBParaSite" id="PgR027_g038_t02"/>
    </source>
</evidence>
<keyword evidence="1" id="KW-1185">Reference proteome</keyword>
<protein>
    <submittedName>
        <fullName evidence="2">Uncharacterized protein</fullName>
    </submittedName>
</protein>
<reference evidence="2" key="1">
    <citation type="submission" date="2022-11" db="UniProtKB">
        <authorList>
            <consortium name="WormBaseParasite"/>
        </authorList>
    </citation>
    <scope>IDENTIFICATION</scope>
</reference>
<dbReference type="AlphaFoldDB" id="A0A915B585"/>
<organism evidence="1 2">
    <name type="scientific">Parascaris univalens</name>
    <name type="common">Nematode worm</name>
    <dbReference type="NCBI Taxonomy" id="6257"/>
    <lineage>
        <taxon>Eukaryota</taxon>
        <taxon>Metazoa</taxon>
        <taxon>Ecdysozoa</taxon>
        <taxon>Nematoda</taxon>
        <taxon>Chromadorea</taxon>
        <taxon>Rhabditida</taxon>
        <taxon>Spirurina</taxon>
        <taxon>Ascaridomorpha</taxon>
        <taxon>Ascaridoidea</taxon>
        <taxon>Ascarididae</taxon>
        <taxon>Parascaris</taxon>
    </lineage>
</organism>